<evidence type="ECO:0008006" key="2">
    <source>
        <dbReference type="Google" id="ProtNLM"/>
    </source>
</evidence>
<organism evidence="1">
    <name type="scientific">marine metagenome</name>
    <dbReference type="NCBI Taxonomy" id="408172"/>
    <lineage>
        <taxon>unclassified sequences</taxon>
        <taxon>metagenomes</taxon>
        <taxon>ecological metagenomes</taxon>
    </lineage>
</organism>
<evidence type="ECO:0000313" key="1">
    <source>
        <dbReference type="EMBL" id="SUZ67105.1"/>
    </source>
</evidence>
<name>A0A381PJA8_9ZZZZ</name>
<dbReference type="AlphaFoldDB" id="A0A381PJA8"/>
<dbReference type="PANTHER" id="PTHR38075">
    <property type="entry name" value="DUF4139 DOMAIN-CONTAINING PROTEIN"/>
    <property type="match status" value="1"/>
</dbReference>
<reference evidence="1" key="1">
    <citation type="submission" date="2018-05" db="EMBL/GenBank/DDBJ databases">
        <authorList>
            <person name="Lanie J.A."/>
            <person name="Ng W.-L."/>
            <person name="Kazmierczak K.M."/>
            <person name="Andrzejewski T.M."/>
            <person name="Davidsen T.M."/>
            <person name="Wayne K.J."/>
            <person name="Tettelin H."/>
            <person name="Glass J.I."/>
            <person name="Rusch D."/>
            <person name="Podicherti R."/>
            <person name="Tsui H.-C.T."/>
            <person name="Winkler M.E."/>
        </authorList>
    </citation>
    <scope>NUCLEOTIDE SEQUENCE</scope>
</reference>
<sequence length="442" mass="49606">MLILLLFTGIALSQNASDLQNNRTITIYKDGFATLKEPITWNLKSGRNVVGFTNLSPNIVFDSPNLDLEGVQILSQTMNRNFHSSDVYLKNNIGSQVEVKPTGNSVIQGTLLDVNGSSVSINTNKGLMVFQRSSIEYLNLKLNNVSNKFTPEIFWEIFSNEEKNINAELTYLSSGFSWKPIYKLELNTDNTNAILSVDAEIINHSNINLLGLNINVVEGVLNQVGVSRDFLSSRAVNIPMSQNNTKLGDFYIFNLGNDLNLKSLETIQLPLIPKRAISYEKIYIFNNSERDQRDDPLDIQISFNNSQENNLDLPLPSGIAYLYERNTDGSLGFLAKNNLSQLYRGGTASFNAGKASDIIGKRRILNYDRQNKVEESTISIQVINTSTVSIKVKVVERIVGDWVVKESSTMYIKDDASTIYFPLEVESGSSQLITYTYKKEWK</sequence>
<dbReference type="PANTHER" id="PTHR38075:SF1">
    <property type="entry name" value="DUF4139 DOMAIN-CONTAINING PROTEIN"/>
    <property type="match status" value="1"/>
</dbReference>
<gene>
    <name evidence="1" type="ORF">METZ01_LOCUS19959</name>
</gene>
<protein>
    <recommendedName>
        <fullName evidence="2">DUF4139 domain-containing protein</fullName>
    </recommendedName>
</protein>
<accession>A0A381PJA8</accession>
<proteinExistence type="predicted"/>
<dbReference type="EMBL" id="UINC01001003">
    <property type="protein sequence ID" value="SUZ67105.1"/>
    <property type="molecule type" value="Genomic_DNA"/>
</dbReference>